<dbReference type="AlphaFoldDB" id="Q6EQ61"/>
<dbReference type="EMBL" id="AP005724">
    <property type="protein sequence ID" value="BAD29209.1"/>
    <property type="molecule type" value="Genomic_DNA"/>
</dbReference>
<evidence type="ECO:0000313" key="2">
    <source>
        <dbReference type="EMBL" id="BAD29141.1"/>
    </source>
</evidence>
<reference evidence="4" key="4">
    <citation type="journal article" date="2008" name="Nucleic Acids Res.">
        <title>The rice annotation project database (RAP-DB): 2008 update.</title>
        <authorList>
            <consortium name="The rice annotation project (RAP)"/>
        </authorList>
    </citation>
    <scope>GENOME REANNOTATION</scope>
    <source>
        <strain evidence="4">cv. Nipponbare</strain>
    </source>
</reference>
<accession>Q6EQ61</accession>
<sequence>MRRLEESYTTSPAVAHAGLWADVSTGGRGADMRGPLVSDSRVSGSPWTGTTRVVHRRSTGPTAQIALGPIGRRRWRQPPGSARHQSRPADPGLTAAARARRVAGDGIRRRRRRRKSDAKAAAVDGGNDQRRRQARRRRRTENRGSREKGKESSPKGTTASGDEERRRAVDTRRTATGTT</sequence>
<feature type="compositionally biased region" description="Polar residues" evidence="1">
    <location>
        <begin position="40"/>
        <end position="51"/>
    </location>
</feature>
<gene>
    <name evidence="3" type="ORF">OSJNBa0017I18.27</name>
    <name evidence="2" type="ORF">OSJNBb0095I04.33</name>
</gene>
<reference evidence="3" key="1">
    <citation type="submission" date="2002-09" db="EMBL/GenBank/DDBJ databases">
        <title>Oryza sativa nipponbare(GA3) genomic DNA, chromosome 9, BAC clone:OSJNBa0017I18.</title>
        <authorList>
            <person name="Sasaki T."/>
            <person name="Matsumoto T."/>
            <person name="Katayose Y."/>
        </authorList>
    </citation>
    <scope>NUCLEOTIDE SEQUENCE</scope>
</reference>
<evidence type="ECO:0000313" key="4">
    <source>
        <dbReference type="Proteomes" id="UP000000763"/>
    </source>
</evidence>
<evidence type="ECO:0000256" key="1">
    <source>
        <dbReference type="SAM" id="MobiDB-lite"/>
    </source>
</evidence>
<feature type="compositionally biased region" description="Basic and acidic residues" evidence="1">
    <location>
        <begin position="162"/>
        <end position="173"/>
    </location>
</feature>
<reference evidence="4" key="3">
    <citation type="journal article" date="2005" name="Nature">
        <title>The map-based sequence of the rice genome.</title>
        <authorList>
            <consortium name="International rice genome sequencing project (IRGSP)"/>
            <person name="Matsumoto T."/>
            <person name="Wu J."/>
            <person name="Kanamori H."/>
            <person name="Katayose Y."/>
            <person name="Fujisawa M."/>
            <person name="Namiki N."/>
            <person name="Mizuno H."/>
            <person name="Yamamoto K."/>
            <person name="Antonio B.A."/>
            <person name="Baba T."/>
            <person name="Sakata K."/>
            <person name="Nagamura Y."/>
            <person name="Aoki H."/>
            <person name="Arikawa K."/>
            <person name="Arita K."/>
            <person name="Bito T."/>
            <person name="Chiden Y."/>
            <person name="Fujitsuka N."/>
            <person name="Fukunaka R."/>
            <person name="Hamada M."/>
            <person name="Harada C."/>
            <person name="Hayashi A."/>
            <person name="Hijishita S."/>
            <person name="Honda M."/>
            <person name="Hosokawa S."/>
            <person name="Ichikawa Y."/>
            <person name="Idonuma A."/>
            <person name="Iijima M."/>
            <person name="Ikeda M."/>
            <person name="Ikeno M."/>
            <person name="Ito K."/>
            <person name="Ito S."/>
            <person name="Ito T."/>
            <person name="Ito Y."/>
            <person name="Ito Y."/>
            <person name="Iwabuchi A."/>
            <person name="Kamiya K."/>
            <person name="Karasawa W."/>
            <person name="Kurita K."/>
            <person name="Katagiri S."/>
            <person name="Kikuta A."/>
            <person name="Kobayashi H."/>
            <person name="Kobayashi N."/>
            <person name="Machita K."/>
            <person name="Maehara T."/>
            <person name="Masukawa M."/>
            <person name="Mizubayashi T."/>
            <person name="Mukai Y."/>
            <person name="Nagasaki H."/>
            <person name="Nagata Y."/>
            <person name="Naito S."/>
            <person name="Nakashima M."/>
            <person name="Nakama Y."/>
            <person name="Nakamichi Y."/>
            <person name="Nakamura M."/>
            <person name="Meguro A."/>
            <person name="Negishi M."/>
            <person name="Ohta I."/>
            <person name="Ohta T."/>
            <person name="Okamoto M."/>
            <person name="Ono N."/>
            <person name="Saji S."/>
            <person name="Sakaguchi M."/>
            <person name="Sakai K."/>
            <person name="Shibata M."/>
            <person name="Shimokawa T."/>
            <person name="Song J."/>
            <person name="Takazaki Y."/>
            <person name="Terasawa K."/>
            <person name="Tsugane M."/>
            <person name="Tsuji K."/>
            <person name="Ueda S."/>
            <person name="Waki K."/>
            <person name="Yamagata H."/>
            <person name="Yamamoto M."/>
            <person name="Yamamoto S."/>
            <person name="Yamane H."/>
            <person name="Yoshiki S."/>
            <person name="Yoshihara R."/>
            <person name="Yukawa K."/>
            <person name="Zhong H."/>
            <person name="Yano M."/>
            <person name="Yuan Q."/>
            <person name="Ouyang S."/>
            <person name="Liu J."/>
            <person name="Jones K.M."/>
            <person name="Gansberger K."/>
            <person name="Moffat K."/>
            <person name="Hill J."/>
            <person name="Bera J."/>
            <person name="Fadrosh D."/>
            <person name="Jin S."/>
            <person name="Johri S."/>
            <person name="Kim M."/>
            <person name="Overton L."/>
            <person name="Reardon M."/>
            <person name="Tsitrin T."/>
            <person name="Vuong H."/>
            <person name="Weaver B."/>
            <person name="Ciecko A."/>
            <person name="Tallon L."/>
            <person name="Jackson J."/>
            <person name="Pai G."/>
            <person name="Aken S.V."/>
            <person name="Utterback T."/>
            <person name="Reidmuller S."/>
            <person name="Feldblyum T."/>
            <person name="Hsiao J."/>
            <person name="Zismann V."/>
            <person name="Iobst S."/>
            <person name="de Vazeille A.R."/>
            <person name="Buell C.R."/>
            <person name="Ying K."/>
            <person name="Li Y."/>
            <person name="Lu T."/>
            <person name="Huang Y."/>
            <person name="Zhao Q."/>
            <person name="Feng Q."/>
            <person name="Zhang L."/>
            <person name="Zhu J."/>
            <person name="Weng Q."/>
            <person name="Mu J."/>
            <person name="Lu Y."/>
            <person name="Fan D."/>
            <person name="Liu Y."/>
            <person name="Guan J."/>
            <person name="Zhang Y."/>
            <person name="Yu S."/>
            <person name="Liu X."/>
            <person name="Zhang Y."/>
            <person name="Hong G."/>
            <person name="Han B."/>
            <person name="Choisne N."/>
            <person name="Demange N."/>
            <person name="Orjeda G."/>
            <person name="Samain S."/>
            <person name="Cattolico L."/>
            <person name="Pelletier E."/>
            <person name="Couloux A."/>
            <person name="Segurens B."/>
            <person name="Wincker P."/>
            <person name="D'Hont A."/>
            <person name="Scarpelli C."/>
            <person name="Weissenbach J."/>
            <person name="Salanoubat M."/>
            <person name="Quetier F."/>
            <person name="Yu Y."/>
            <person name="Kim H.R."/>
            <person name="Rambo T."/>
            <person name="Currie J."/>
            <person name="Collura K."/>
            <person name="Luo M."/>
            <person name="Yang T."/>
            <person name="Ammiraju J.S.S."/>
            <person name="Engler F."/>
            <person name="Soderlund C."/>
            <person name="Wing R.A."/>
            <person name="Palmer L.E."/>
            <person name="de la Bastide M."/>
            <person name="Spiegel L."/>
            <person name="Nascimento L."/>
            <person name="Zutavern T."/>
            <person name="O'Shaughnessy A."/>
            <person name="Dike S."/>
            <person name="Dedhia N."/>
            <person name="Preston R."/>
            <person name="Balija V."/>
            <person name="McCombie W.R."/>
            <person name="Chow T."/>
            <person name="Chen H."/>
            <person name="Chung M."/>
            <person name="Chen C."/>
            <person name="Shaw J."/>
            <person name="Wu H."/>
            <person name="Hsiao K."/>
            <person name="Chao Y."/>
            <person name="Chu M."/>
            <person name="Cheng C."/>
            <person name="Hour A."/>
            <person name="Lee P."/>
            <person name="Lin S."/>
            <person name="Lin Y."/>
            <person name="Liou J."/>
            <person name="Liu S."/>
            <person name="Hsing Y."/>
            <person name="Raghuvanshi S."/>
            <person name="Mohanty A."/>
            <person name="Bharti A.K."/>
            <person name="Gaur A."/>
            <person name="Gupta V."/>
            <person name="Kumar D."/>
            <person name="Ravi V."/>
            <person name="Vij S."/>
            <person name="Kapur A."/>
            <person name="Khurana P."/>
            <person name="Khurana P."/>
            <person name="Khurana J.P."/>
            <person name="Tyagi A.K."/>
            <person name="Gaikwad K."/>
            <person name="Singh A."/>
            <person name="Dalal V."/>
            <person name="Srivastava S."/>
            <person name="Dixit A."/>
            <person name="Pal A.K."/>
            <person name="Ghazi I.A."/>
            <person name="Yadav M."/>
            <person name="Pandit A."/>
            <person name="Bhargava A."/>
            <person name="Sureshbabu K."/>
            <person name="Batra K."/>
            <person name="Sharma T.R."/>
            <person name="Mohapatra T."/>
            <person name="Singh N.K."/>
            <person name="Messing J."/>
            <person name="Nelson A.B."/>
            <person name="Fuks G."/>
            <person name="Kavchok S."/>
            <person name="Keizer G."/>
            <person name="Linton E."/>
            <person name="Llaca V."/>
            <person name="Song R."/>
            <person name="Tanyolac B."/>
            <person name="Young S."/>
            <person name="Ho-Il K."/>
            <person name="Hahn J.H."/>
            <person name="Sangsakoo G."/>
            <person name="Vanavichit A."/>
            <person name="de Mattos Luiz.A.T."/>
            <person name="Zimmer P.D."/>
            <person name="Malone G."/>
            <person name="Dellagostin O."/>
            <person name="de Oliveira A.C."/>
            <person name="Bevan M."/>
            <person name="Bancroft I."/>
            <person name="Minx P."/>
            <person name="Cordum H."/>
            <person name="Wilson R."/>
            <person name="Cheng Z."/>
            <person name="Jin W."/>
            <person name="Jiang J."/>
            <person name="Leong S.A."/>
            <person name="Iwama H."/>
            <person name="Gojobori T."/>
            <person name="Itoh T."/>
            <person name="Niimura Y."/>
            <person name="Fujii Y."/>
            <person name="Habara T."/>
            <person name="Sakai H."/>
            <person name="Sato Y."/>
            <person name="Wilson G."/>
            <person name="Kumar K."/>
            <person name="McCouch S."/>
            <person name="Juretic N."/>
            <person name="Hoen D."/>
            <person name="Wright S."/>
            <person name="Bruskiewich R."/>
            <person name="Bureau T."/>
            <person name="Miyao A."/>
            <person name="Hirochika H."/>
            <person name="Nishikawa T."/>
            <person name="Kadowaki K."/>
            <person name="Sugiura M."/>
            <person name="Burr B."/>
            <person name="Sasaki T."/>
        </authorList>
    </citation>
    <scope>NUCLEOTIDE SEQUENCE [LARGE SCALE GENOMIC DNA]</scope>
    <source>
        <strain evidence="4">cv. Nipponbare</strain>
    </source>
</reference>
<reference evidence="2" key="2">
    <citation type="submission" date="2002-09" db="EMBL/GenBank/DDBJ databases">
        <title>Oryza sativa nipponbare(GA3) genomic DNA, chromosome 9, BAC clone:OSJNBb0095I04.</title>
        <authorList>
            <person name="Sasaki T."/>
            <person name="Matsumoto T."/>
            <person name="Katayose Y."/>
        </authorList>
    </citation>
    <scope>NUCLEOTIDE SEQUENCE</scope>
</reference>
<organism evidence="3 4">
    <name type="scientific">Oryza sativa subsp. japonica</name>
    <name type="common">Rice</name>
    <dbReference type="NCBI Taxonomy" id="39947"/>
    <lineage>
        <taxon>Eukaryota</taxon>
        <taxon>Viridiplantae</taxon>
        <taxon>Streptophyta</taxon>
        <taxon>Embryophyta</taxon>
        <taxon>Tracheophyta</taxon>
        <taxon>Spermatophyta</taxon>
        <taxon>Magnoliopsida</taxon>
        <taxon>Liliopsida</taxon>
        <taxon>Poales</taxon>
        <taxon>Poaceae</taxon>
        <taxon>BOP clade</taxon>
        <taxon>Oryzoideae</taxon>
        <taxon>Oryzeae</taxon>
        <taxon>Oryzinae</taxon>
        <taxon>Oryza</taxon>
        <taxon>Oryza sativa</taxon>
    </lineage>
</organism>
<name>Q6EQ61_ORYSJ</name>
<feature type="region of interest" description="Disordered" evidence="1">
    <location>
        <begin position="1"/>
        <end position="179"/>
    </location>
</feature>
<evidence type="ECO:0000313" key="3">
    <source>
        <dbReference type="EMBL" id="BAD29209.1"/>
    </source>
</evidence>
<protein>
    <submittedName>
        <fullName evidence="3">Uncharacterized protein</fullName>
    </submittedName>
</protein>
<dbReference type="Proteomes" id="UP000000763">
    <property type="component" value="Chromosome 9"/>
</dbReference>
<proteinExistence type="predicted"/>
<dbReference type="EMBL" id="AP005701">
    <property type="protein sequence ID" value="BAD29141.1"/>
    <property type="molecule type" value="Genomic_DNA"/>
</dbReference>
<feature type="compositionally biased region" description="Basic and acidic residues" evidence="1">
    <location>
        <begin position="141"/>
        <end position="153"/>
    </location>
</feature>